<reference evidence="5" key="2">
    <citation type="submission" date="2025-08" db="UniProtKB">
        <authorList>
            <consortium name="RefSeq"/>
        </authorList>
    </citation>
    <scope>IDENTIFICATION</scope>
</reference>
<evidence type="ECO:0000313" key="5">
    <source>
        <dbReference type="RefSeq" id="XP_030074480.1"/>
    </source>
</evidence>
<feature type="compositionally biased region" description="Polar residues" evidence="1">
    <location>
        <begin position="97"/>
        <end position="107"/>
    </location>
</feature>
<reference evidence="4" key="1">
    <citation type="submission" date="2024-06" db="UniProtKB">
        <authorList>
            <consortium name="RefSeq"/>
        </authorList>
    </citation>
    <scope>NUCLEOTIDE SEQUENCE [LARGE SCALE GENOMIC DNA]</scope>
</reference>
<dbReference type="KEGG" id="muo:115480139"/>
<dbReference type="InParanoid" id="A0A6P7ZGE4"/>
<feature type="chain" id="PRO_5028400858" evidence="3">
    <location>
        <begin position="22"/>
        <end position="214"/>
    </location>
</feature>
<feature type="compositionally biased region" description="Polar residues" evidence="1">
    <location>
        <begin position="26"/>
        <end position="45"/>
    </location>
</feature>
<dbReference type="RefSeq" id="XP_030074480.1">
    <property type="nucleotide sequence ID" value="XM_030218620.1"/>
</dbReference>
<proteinExistence type="predicted"/>
<gene>
    <name evidence="5" type="primary">LOC115480139</name>
</gene>
<protein>
    <submittedName>
        <fullName evidence="5">Mucin-1-like</fullName>
    </submittedName>
</protein>
<evidence type="ECO:0000313" key="4">
    <source>
        <dbReference type="Proteomes" id="UP000515156"/>
    </source>
</evidence>
<organism evidence="4 5">
    <name type="scientific">Microcaecilia unicolor</name>
    <dbReference type="NCBI Taxonomy" id="1415580"/>
    <lineage>
        <taxon>Eukaryota</taxon>
        <taxon>Metazoa</taxon>
        <taxon>Chordata</taxon>
        <taxon>Craniata</taxon>
        <taxon>Vertebrata</taxon>
        <taxon>Euteleostomi</taxon>
        <taxon>Amphibia</taxon>
        <taxon>Gymnophiona</taxon>
        <taxon>Siphonopidae</taxon>
        <taxon>Microcaecilia</taxon>
    </lineage>
</organism>
<dbReference type="GeneID" id="115480139"/>
<feature type="transmembrane region" description="Helical" evidence="2">
    <location>
        <begin position="160"/>
        <end position="181"/>
    </location>
</feature>
<keyword evidence="4" id="KW-1185">Reference proteome</keyword>
<feature type="compositionally biased region" description="Low complexity" evidence="1">
    <location>
        <begin position="116"/>
        <end position="134"/>
    </location>
</feature>
<evidence type="ECO:0000256" key="3">
    <source>
        <dbReference type="SAM" id="SignalP"/>
    </source>
</evidence>
<keyword evidence="2" id="KW-0472">Membrane</keyword>
<accession>A0A6P7ZGE4</accession>
<feature type="signal peptide" evidence="3">
    <location>
        <begin position="1"/>
        <end position="21"/>
    </location>
</feature>
<feature type="region of interest" description="Disordered" evidence="1">
    <location>
        <begin position="26"/>
        <end position="137"/>
    </location>
</feature>
<keyword evidence="2" id="KW-1133">Transmembrane helix</keyword>
<feature type="compositionally biased region" description="Low complexity" evidence="1">
    <location>
        <begin position="80"/>
        <end position="91"/>
    </location>
</feature>
<evidence type="ECO:0000256" key="1">
    <source>
        <dbReference type="SAM" id="MobiDB-lite"/>
    </source>
</evidence>
<feature type="compositionally biased region" description="Polar residues" evidence="1">
    <location>
        <begin position="53"/>
        <end position="74"/>
    </location>
</feature>
<dbReference type="Proteomes" id="UP000515156">
    <property type="component" value="Chromosome 11"/>
</dbReference>
<dbReference type="AlphaFoldDB" id="A0A6P7ZGE4"/>
<dbReference type="OrthoDB" id="8961995at2759"/>
<sequence>MAVQKIHVCLLLSSYCLLATCTGPSPSASSESDLMTNTSVTQGPPKTTYWAPENTTTRASTENSMLPNHTSTAATREHQSNTTSDPTNTSPHISPGHNGTDTPSSPSAPNPDGMNTTAKSPTSSSAKPTISSATGTRTSLTGAISPQALPVPKGIAENPGLVAVLCIFISILVIAMVVLAIKFCNRREPEFQKLDEVPMSGMHEEAPFAHYPPK</sequence>
<name>A0A6P7ZGE4_9AMPH</name>
<keyword evidence="2" id="KW-0812">Transmembrane</keyword>
<evidence type="ECO:0000256" key="2">
    <source>
        <dbReference type="SAM" id="Phobius"/>
    </source>
</evidence>
<keyword evidence="3" id="KW-0732">Signal</keyword>